<evidence type="ECO:0000313" key="1">
    <source>
        <dbReference type="EMBL" id="MBX51253.1"/>
    </source>
</evidence>
<name>A0A2P2P9E5_RHIMU</name>
<accession>A0A2P2P9E5</accession>
<sequence length="19" mass="2301">MPRGSMQAEHLNIRMWFPV</sequence>
<proteinExistence type="predicted"/>
<organism evidence="1">
    <name type="scientific">Rhizophora mucronata</name>
    <name type="common">Asiatic mangrove</name>
    <dbReference type="NCBI Taxonomy" id="61149"/>
    <lineage>
        <taxon>Eukaryota</taxon>
        <taxon>Viridiplantae</taxon>
        <taxon>Streptophyta</taxon>
        <taxon>Embryophyta</taxon>
        <taxon>Tracheophyta</taxon>
        <taxon>Spermatophyta</taxon>
        <taxon>Magnoliopsida</taxon>
        <taxon>eudicotyledons</taxon>
        <taxon>Gunneridae</taxon>
        <taxon>Pentapetalae</taxon>
        <taxon>rosids</taxon>
        <taxon>fabids</taxon>
        <taxon>Malpighiales</taxon>
        <taxon>Rhizophoraceae</taxon>
        <taxon>Rhizophora</taxon>
    </lineage>
</organism>
<reference evidence="1" key="1">
    <citation type="submission" date="2018-02" db="EMBL/GenBank/DDBJ databases">
        <title>Rhizophora mucronata_Transcriptome.</title>
        <authorList>
            <person name="Meera S.P."/>
            <person name="Sreeshan A."/>
            <person name="Augustine A."/>
        </authorList>
    </citation>
    <scope>NUCLEOTIDE SEQUENCE</scope>
    <source>
        <tissue evidence="1">Leaf</tissue>
    </source>
</reference>
<protein>
    <submittedName>
        <fullName evidence="1">Uncharacterized protein</fullName>
    </submittedName>
</protein>
<dbReference type="AlphaFoldDB" id="A0A2P2P9E5"/>
<dbReference type="EMBL" id="GGEC01070769">
    <property type="protein sequence ID" value="MBX51253.1"/>
    <property type="molecule type" value="Transcribed_RNA"/>
</dbReference>